<feature type="domain" description="Integral membrane bound transporter" evidence="9">
    <location>
        <begin position="402"/>
        <end position="523"/>
    </location>
</feature>
<dbReference type="OrthoDB" id="8670769at2"/>
<evidence type="ECO:0000256" key="7">
    <source>
        <dbReference type="SAM" id="Phobius"/>
    </source>
</evidence>
<dbReference type="Proteomes" id="UP000430120">
    <property type="component" value="Unassembled WGS sequence"/>
</dbReference>
<evidence type="ECO:0000256" key="3">
    <source>
        <dbReference type="ARBA" id="ARBA00022692"/>
    </source>
</evidence>
<keyword evidence="11" id="KW-1185">Reference proteome</keyword>
<feature type="transmembrane region" description="Helical" evidence="7">
    <location>
        <begin position="441"/>
        <end position="470"/>
    </location>
</feature>
<gene>
    <name evidence="10" type="ORF">F7Q92_09400</name>
</gene>
<dbReference type="Pfam" id="PF13515">
    <property type="entry name" value="FUSC_2"/>
    <property type="match status" value="1"/>
</dbReference>
<feature type="transmembrane region" description="Helical" evidence="7">
    <location>
        <begin position="36"/>
        <end position="56"/>
    </location>
</feature>
<dbReference type="EMBL" id="VZPB01000018">
    <property type="protein sequence ID" value="KAB0583080.1"/>
    <property type="molecule type" value="Genomic_DNA"/>
</dbReference>
<keyword evidence="2" id="KW-1003">Cell membrane</keyword>
<evidence type="ECO:0000256" key="1">
    <source>
        <dbReference type="ARBA" id="ARBA00004651"/>
    </source>
</evidence>
<evidence type="ECO:0000259" key="9">
    <source>
        <dbReference type="Pfam" id="PF13515"/>
    </source>
</evidence>
<dbReference type="Pfam" id="PF12805">
    <property type="entry name" value="FUSC-like"/>
    <property type="match status" value="1"/>
</dbReference>
<dbReference type="AlphaFoldDB" id="A0A643FC79"/>
<comment type="caution">
    <text evidence="10">The sequence shown here is derived from an EMBL/GenBank/DDBJ whole genome shotgun (WGS) entry which is preliminary data.</text>
</comment>
<keyword evidence="5 7" id="KW-0472">Membrane</keyword>
<evidence type="ECO:0000256" key="6">
    <source>
        <dbReference type="ARBA" id="ARBA00043993"/>
    </source>
</evidence>
<keyword evidence="4 7" id="KW-1133">Transmembrane helix</keyword>
<evidence type="ECO:0000256" key="2">
    <source>
        <dbReference type="ARBA" id="ARBA00022475"/>
    </source>
</evidence>
<feature type="domain" description="Integral membrane protein YccS N-terminal" evidence="8">
    <location>
        <begin position="75"/>
        <end position="300"/>
    </location>
</feature>
<feature type="transmembrane region" description="Helical" evidence="7">
    <location>
        <begin position="141"/>
        <end position="161"/>
    </location>
</feature>
<proteinExistence type="inferred from homology"/>
<evidence type="ECO:0000256" key="4">
    <source>
        <dbReference type="ARBA" id="ARBA00022989"/>
    </source>
</evidence>
<comment type="subcellular location">
    <subcellularLocation>
        <location evidence="1">Cell membrane</location>
        <topology evidence="1">Multi-pass membrane protein</topology>
    </subcellularLocation>
</comment>
<dbReference type="InterPro" id="IPR049453">
    <property type="entry name" value="Memb_transporter_dom"/>
</dbReference>
<sequence>MRAMSFLRRWSLALPAHGINGLSVVLGLGLVHLVCWALGGSVAAVAAVSGAIFTSLPDTPLAPARTRLRVATGALVGTLASVLALSLSTHPLALALLVALIGGVSAMAMAWGARAGPLSFVPILALVFSLAHPPTADVREIAHHALWTLAGATLYWAWAGWTSRRVQPRLRQLAVASAFRALGELLRARGQLLALPATDTPDAQTALTHWIIHQAALDEQIQAARDLLFEAQHRPAALRLSDALLQAIELRDALMVSELDLAGLGKEDTSQATRVALGEWLGSLGDALARQALALERAEPPPPVEVEALQARLRYSLGQWEGLAPNRLGHILLGRGEHLLKDLARLRAALVEGSGQTLPPRDELLRFISAEGWPLASLASQLHWHSPILRHAVRSALALTAAYALALWLPWASHPNWLVLSVAVVLRGNLEQTLSRRDARILGTLLGCLLVMVLAVTHVTALSDVIFLLAAGTAHAFVNRRYMITATAATIMALLQAHLMAPEGGFGVTERLLDTVLGAALAWGASYLFPWWEYRSIPMLAQRARRALAALTEEGLRWPEVARSELPMRLARRQAYDAIGALALAARRTAVEPEAVRLPLRTLAGLLAQCHVLLAQLSGIRRLLSYRQAELDRRQVEPALQAHGAEIARILRSHLEEELPQTWPAPPQAQPSADFNQWLLRRLTLAELAACRVAHVNHELARAARAVRRRA</sequence>
<comment type="similarity">
    <text evidence="6">Belongs to the YccS/YhfK family.</text>
</comment>
<feature type="transmembrane region" description="Helical" evidence="7">
    <location>
        <begin position="68"/>
        <end position="86"/>
    </location>
</feature>
<evidence type="ECO:0000256" key="5">
    <source>
        <dbReference type="ARBA" id="ARBA00023136"/>
    </source>
</evidence>
<feature type="transmembrane region" description="Helical" evidence="7">
    <location>
        <begin position="512"/>
        <end position="532"/>
    </location>
</feature>
<feature type="transmembrane region" description="Helical" evidence="7">
    <location>
        <begin position="482"/>
        <end position="500"/>
    </location>
</feature>
<evidence type="ECO:0000259" key="8">
    <source>
        <dbReference type="Pfam" id="PF12805"/>
    </source>
</evidence>
<evidence type="ECO:0000313" key="11">
    <source>
        <dbReference type="Proteomes" id="UP000430120"/>
    </source>
</evidence>
<keyword evidence="3 7" id="KW-0812">Transmembrane</keyword>
<feature type="transmembrane region" description="Helical" evidence="7">
    <location>
        <begin position="392"/>
        <end position="411"/>
    </location>
</feature>
<dbReference type="PANTHER" id="PTHR30509:SF9">
    <property type="entry name" value="MULTIDRUG RESISTANCE PROTEIN MDTO"/>
    <property type="match status" value="1"/>
</dbReference>
<accession>A0A643FC79</accession>
<evidence type="ECO:0000313" key="10">
    <source>
        <dbReference type="EMBL" id="KAB0583080.1"/>
    </source>
</evidence>
<protein>
    <submittedName>
        <fullName evidence="10">Uncharacterized protein</fullName>
    </submittedName>
</protein>
<feature type="transmembrane region" description="Helical" evidence="7">
    <location>
        <begin position="92"/>
        <end position="111"/>
    </location>
</feature>
<dbReference type="InterPro" id="IPR032692">
    <property type="entry name" value="YccS_N"/>
</dbReference>
<organism evidence="10 11">
    <name type="scientific">Ideonella dechloratans</name>
    <dbReference type="NCBI Taxonomy" id="36863"/>
    <lineage>
        <taxon>Bacteria</taxon>
        <taxon>Pseudomonadati</taxon>
        <taxon>Pseudomonadota</taxon>
        <taxon>Betaproteobacteria</taxon>
        <taxon>Burkholderiales</taxon>
        <taxon>Sphaerotilaceae</taxon>
        <taxon>Ideonella</taxon>
    </lineage>
</organism>
<dbReference type="PANTHER" id="PTHR30509">
    <property type="entry name" value="P-HYDROXYBENZOIC ACID EFFLUX PUMP SUBUNIT-RELATED"/>
    <property type="match status" value="1"/>
</dbReference>
<name>A0A643FC79_IDEDE</name>
<reference evidence="10 11" key="1">
    <citation type="submission" date="2019-09" db="EMBL/GenBank/DDBJ databases">
        <title>Draft genome sequences of 48 bacterial type strains from the CCUG.</title>
        <authorList>
            <person name="Tunovic T."/>
            <person name="Pineiro-Iglesias B."/>
            <person name="Unosson C."/>
            <person name="Inganas E."/>
            <person name="Ohlen M."/>
            <person name="Cardew S."/>
            <person name="Jensie-Markopoulos S."/>
            <person name="Salva-Serra F."/>
            <person name="Jaen-Luchoro D."/>
            <person name="Karlsson R."/>
            <person name="Svensson-Stadler L."/>
            <person name="Chun J."/>
            <person name="Moore E."/>
        </authorList>
    </citation>
    <scope>NUCLEOTIDE SEQUENCE [LARGE SCALE GENOMIC DNA]</scope>
    <source>
        <strain evidence="10 11">CCUG 30977</strain>
    </source>
</reference>
<dbReference type="GO" id="GO:0005886">
    <property type="term" value="C:plasma membrane"/>
    <property type="evidence" value="ECO:0007669"/>
    <property type="project" value="UniProtKB-SubCell"/>
</dbReference>